<evidence type="ECO:0000256" key="1">
    <source>
        <dbReference type="SAM" id="MobiDB-lite"/>
    </source>
</evidence>
<dbReference type="EMBL" id="JAPEVB010000006">
    <property type="protein sequence ID" value="KAJ4386664.1"/>
    <property type="molecule type" value="Genomic_DNA"/>
</dbReference>
<dbReference type="AlphaFoldDB" id="A0A9W8YL05"/>
<feature type="compositionally biased region" description="Polar residues" evidence="1">
    <location>
        <begin position="308"/>
        <end position="318"/>
    </location>
</feature>
<feature type="region of interest" description="Disordered" evidence="1">
    <location>
        <begin position="301"/>
        <end position="321"/>
    </location>
</feature>
<dbReference type="Proteomes" id="UP001140453">
    <property type="component" value="Unassembled WGS sequence"/>
</dbReference>
<gene>
    <name evidence="2" type="ORF">N0V93_009562</name>
</gene>
<reference evidence="2" key="1">
    <citation type="submission" date="2022-10" db="EMBL/GenBank/DDBJ databases">
        <title>Tapping the CABI collections for fungal endophytes: first genome assemblies for Collariella, Neodidymelliopsis, Ascochyta clinopodiicola, Didymella pomorum, Didymosphaeria variabile, Neocosmospora piperis and Neocucurbitaria cava.</title>
        <authorList>
            <person name="Hill R."/>
        </authorList>
    </citation>
    <scope>NUCLEOTIDE SEQUENCE</scope>
    <source>
        <strain evidence="2">IMI 355082</strain>
    </source>
</reference>
<evidence type="ECO:0000313" key="3">
    <source>
        <dbReference type="Proteomes" id="UP001140453"/>
    </source>
</evidence>
<sequence>MAPLILHNVPDEELYIGEDGVQRPYAMIFSQHDGNTPSNLRNRRAVPETGAFGKTTRRSRSKTATPARREDPTIQNAHKVFTAFFDQQNTQFEDAPDTITQKQRRAPAQPLAAAPADDSQSPADTNATARNIPNVPTEVILRGFKDVDQQYAAINRYEHIAGRICEDYPRDPPYEIRRYKSDLRDPALTRRRLLTPEERAKVNRADSGNHWVKVTFESQQAADAAIFSSPQAILGHLIYAELYRGTGPVRDEPVPDATTLAQGDEIPAGWRRSGFGGNRTAAELRQNFSDGRLPEEVIAGDEMDMSPPHSNTSSRTIESGTVGTVASSSSTVIAGAPANTLVTTAAANQADPAYCRKIPTAKKAVLLPAEQALLPQPSFTSRVLSQIPFLKWFSGSMIGSQVPRTAEGEFDWVSASLYWKLICWLDLWFRLFGGEIVAPDKDD</sequence>
<evidence type="ECO:0000313" key="2">
    <source>
        <dbReference type="EMBL" id="KAJ4386664.1"/>
    </source>
</evidence>
<keyword evidence="3" id="KW-1185">Reference proteome</keyword>
<proteinExistence type="predicted"/>
<organism evidence="2 3">
    <name type="scientific">Gnomoniopsis smithogilvyi</name>
    <dbReference type="NCBI Taxonomy" id="1191159"/>
    <lineage>
        <taxon>Eukaryota</taxon>
        <taxon>Fungi</taxon>
        <taxon>Dikarya</taxon>
        <taxon>Ascomycota</taxon>
        <taxon>Pezizomycotina</taxon>
        <taxon>Sordariomycetes</taxon>
        <taxon>Sordariomycetidae</taxon>
        <taxon>Diaporthales</taxon>
        <taxon>Gnomoniaceae</taxon>
        <taxon>Gnomoniopsis</taxon>
    </lineage>
</organism>
<comment type="caution">
    <text evidence="2">The sequence shown here is derived from an EMBL/GenBank/DDBJ whole genome shotgun (WGS) entry which is preliminary data.</text>
</comment>
<dbReference type="Gene3D" id="3.30.70.330">
    <property type="match status" value="1"/>
</dbReference>
<feature type="compositionally biased region" description="Low complexity" evidence="1">
    <location>
        <begin position="106"/>
        <end position="124"/>
    </location>
</feature>
<dbReference type="InterPro" id="IPR012677">
    <property type="entry name" value="Nucleotide-bd_a/b_plait_sf"/>
</dbReference>
<name>A0A9W8YL05_9PEZI</name>
<protein>
    <recommendedName>
        <fullName evidence="4">Nucleoporin NUP53</fullName>
    </recommendedName>
</protein>
<accession>A0A9W8YL05</accession>
<evidence type="ECO:0008006" key="4">
    <source>
        <dbReference type="Google" id="ProtNLM"/>
    </source>
</evidence>
<dbReference type="OrthoDB" id="8033832at2759"/>
<feature type="region of interest" description="Disordered" evidence="1">
    <location>
        <begin position="100"/>
        <end position="131"/>
    </location>
</feature>
<feature type="region of interest" description="Disordered" evidence="1">
    <location>
        <begin position="30"/>
        <end position="70"/>
    </location>
</feature>